<evidence type="ECO:0000313" key="3">
    <source>
        <dbReference type="Proteomes" id="UP000016521"/>
    </source>
</evidence>
<dbReference type="EMBL" id="CP011925">
    <property type="protein sequence ID" value="ATD10251.1"/>
    <property type="molecule type" value="Genomic_DNA"/>
</dbReference>
<dbReference type="Proteomes" id="UP000016521">
    <property type="component" value="Chromosome II"/>
</dbReference>
<dbReference type="InterPro" id="IPR019670">
    <property type="entry name" value="DUF2523"/>
</dbReference>
<feature type="chain" id="PRO_5046097025" description="DUF2523 domain-containing protein" evidence="1">
    <location>
        <begin position="23"/>
        <end position="137"/>
    </location>
</feature>
<proteinExistence type="predicted"/>
<protein>
    <recommendedName>
        <fullName evidence="4">DUF2523 domain-containing protein</fullName>
    </recommendedName>
</protein>
<dbReference type="Pfam" id="PF10734">
    <property type="entry name" value="DUF2523"/>
    <property type="match status" value="1"/>
</dbReference>
<keyword evidence="3" id="KW-1185">Reference proteome</keyword>
<reference evidence="2 3" key="1">
    <citation type="submission" date="2015-06" db="EMBL/GenBank/DDBJ databases">
        <authorList>
            <person name="Xie B.-B."/>
            <person name="Rong J.-C."/>
            <person name="Qin Q.-L."/>
            <person name="Zhang Y.-Z."/>
        </authorList>
    </citation>
    <scope>NUCLEOTIDE SEQUENCE [LARGE SCALE GENOMIC DNA]</scope>
    <source>
        <strain evidence="2 3">JCM 20779</strain>
    </source>
</reference>
<dbReference type="RefSeq" id="WP_010377262.1">
    <property type="nucleotide sequence ID" value="NZ_CP011925.1"/>
</dbReference>
<evidence type="ECO:0000313" key="2">
    <source>
        <dbReference type="EMBL" id="ATD10251.1"/>
    </source>
</evidence>
<sequence length="137" mass="15760">MNKSNALLLIMMLLFIPTIAIAKDYEGTKGMLDFINDFITDIWDLWDSDIPNFITRFFAWFVEYATLLKLKIELETIKFAWQVSKNIIDNFQIGSRLASAASALPRDVQAALVDMRAFDALNVVIQALVTRYVMRFL</sequence>
<gene>
    <name evidence="2" type="ORF">PPIS_b1246</name>
</gene>
<evidence type="ECO:0000256" key="1">
    <source>
        <dbReference type="SAM" id="SignalP"/>
    </source>
</evidence>
<name>A0ABM6NMT6_PSEO7</name>
<evidence type="ECO:0008006" key="4">
    <source>
        <dbReference type="Google" id="ProtNLM"/>
    </source>
</evidence>
<keyword evidence="1" id="KW-0732">Signal</keyword>
<feature type="signal peptide" evidence="1">
    <location>
        <begin position="1"/>
        <end position="22"/>
    </location>
</feature>
<organism evidence="2 3">
    <name type="scientific">Pseudoalteromonas piscicida</name>
    <dbReference type="NCBI Taxonomy" id="43662"/>
    <lineage>
        <taxon>Bacteria</taxon>
        <taxon>Pseudomonadati</taxon>
        <taxon>Pseudomonadota</taxon>
        <taxon>Gammaproteobacteria</taxon>
        <taxon>Alteromonadales</taxon>
        <taxon>Pseudoalteromonadaceae</taxon>
        <taxon>Pseudoalteromonas</taxon>
    </lineage>
</organism>
<accession>A0ABM6NMT6</accession>